<dbReference type="AlphaFoldDB" id="A0A0K2VJ07"/>
<proteinExistence type="predicted"/>
<evidence type="ECO:0000313" key="1">
    <source>
        <dbReference type="EMBL" id="CDW50438.1"/>
    </source>
</evidence>
<dbReference type="EMBL" id="HACA01033077">
    <property type="protein sequence ID" value="CDW50438.1"/>
    <property type="molecule type" value="Transcribed_RNA"/>
</dbReference>
<protein>
    <submittedName>
        <fullName evidence="1">Uncharacterized protein</fullName>
    </submittedName>
</protein>
<accession>A0A0K2VJ07</accession>
<organism evidence="1">
    <name type="scientific">Lepeophtheirus salmonis</name>
    <name type="common">Salmon louse</name>
    <name type="synonym">Caligus salmonis</name>
    <dbReference type="NCBI Taxonomy" id="72036"/>
    <lineage>
        <taxon>Eukaryota</taxon>
        <taxon>Metazoa</taxon>
        <taxon>Ecdysozoa</taxon>
        <taxon>Arthropoda</taxon>
        <taxon>Crustacea</taxon>
        <taxon>Multicrustacea</taxon>
        <taxon>Hexanauplia</taxon>
        <taxon>Copepoda</taxon>
        <taxon>Siphonostomatoida</taxon>
        <taxon>Caligidae</taxon>
        <taxon>Lepeophtheirus</taxon>
    </lineage>
</organism>
<sequence>MFNVEECTRQLICLISITVDIAIRISSYKSTQIVTRKTCSYIAFSLN</sequence>
<name>A0A0K2VJ07_LEPSM</name>
<reference evidence="1" key="1">
    <citation type="submission" date="2014-05" db="EMBL/GenBank/DDBJ databases">
        <authorList>
            <person name="Chronopoulou M."/>
        </authorList>
    </citation>
    <scope>NUCLEOTIDE SEQUENCE</scope>
    <source>
        <tissue evidence="1">Whole organism</tissue>
    </source>
</reference>